<evidence type="ECO:0000256" key="2">
    <source>
        <dbReference type="SAM" id="MobiDB-lite"/>
    </source>
</evidence>
<reference evidence="4" key="1">
    <citation type="submission" date="2021-01" db="EMBL/GenBank/DDBJ databases">
        <authorList>
            <person name="Corre E."/>
            <person name="Pelletier E."/>
            <person name="Niang G."/>
            <person name="Scheremetjew M."/>
            <person name="Finn R."/>
            <person name="Kale V."/>
            <person name="Holt S."/>
            <person name="Cochrane G."/>
            <person name="Meng A."/>
            <person name="Brown T."/>
            <person name="Cohen L."/>
        </authorList>
    </citation>
    <scope>NUCLEOTIDE SEQUENCE</scope>
    <source>
        <strain evidence="4">SoJaBio B1-5/56/2</strain>
    </source>
</reference>
<feature type="compositionally biased region" description="Polar residues" evidence="2">
    <location>
        <begin position="1"/>
        <end position="12"/>
    </location>
</feature>
<gene>
    <name evidence="4" type="ORF">NAES01612_LOCUS14056</name>
</gene>
<proteinExistence type="predicted"/>
<dbReference type="SUPFAM" id="SSF47661">
    <property type="entry name" value="t-snare proteins"/>
    <property type="match status" value="1"/>
</dbReference>
<dbReference type="InterPro" id="IPR010989">
    <property type="entry name" value="SNARE"/>
</dbReference>
<evidence type="ECO:0000256" key="1">
    <source>
        <dbReference type="SAM" id="Coils"/>
    </source>
</evidence>
<dbReference type="GO" id="GO:0016020">
    <property type="term" value="C:membrane"/>
    <property type="evidence" value="ECO:0007669"/>
    <property type="project" value="InterPro"/>
</dbReference>
<protein>
    <recommendedName>
        <fullName evidence="3">t-SNARE coiled-coil homology domain-containing protein</fullName>
    </recommendedName>
</protein>
<evidence type="ECO:0000313" key="4">
    <source>
        <dbReference type="EMBL" id="CAE2311449.1"/>
    </source>
</evidence>
<name>A0A7S4NWD8_9EUKA</name>
<evidence type="ECO:0000259" key="3">
    <source>
        <dbReference type="PROSITE" id="PS50192"/>
    </source>
</evidence>
<feature type="coiled-coil region" evidence="1">
    <location>
        <begin position="190"/>
        <end position="238"/>
    </location>
</feature>
<dbReference type="SUPFAM" id="SSF58038">
    <property type="entry name" value="SNARE fusion complex"/>
    <property type="match status" value="1"/>
</dbReference>
<dbReference type="AlphaFoldDB" id="A0A7S4NWD8"/>
<feature type="region of interest" description="Disordered" evidence="2">
    <location>
        <begin position="1"/>
        <end position="20"/>
    </location>
</feature>
<feature type="domain" description="T-SNARE coiled-coil homology" evidence="3">
    <location>
        <begin position="187"/>
        <end position="249"/>
    </location>
</feature>
<accession>A0A7S4NWD8</accession>
<organism evidence="4">
    <name type="scientific">Paramoeba aestuarina</name>
    <dbReference type="NCBI Taxonomy" id="180227"/>
    <lineage>
        <taxon>Eukaryota</taxon>
        <taxon>Amoebozoa</taxon>
        <taxon>Discosea</taxon>
        <taxon>Flabellinia</taxon>
        <taxon>Dactylopodida</taxon>
        <taxon>Paramoebidae</taxon>
        <taxon>Paramoeba</taxon>
    </lineage>
</organism>
<dbReference type="EMBL" id="HBKR01021612">
    <property type="protein sequence ID" value="CAE2311449.1"/>
    <property type="molecule type" value="Transcribed_RNA"/>
</dbReference>
<dbReference type="GO" id="GO:0016192">
    <property type="term" value="P:vesicle-mediated transport"/>
    <property type="evidence" value="ECO:0007669"/>
    <property type="project" value="InterPro"/>
</dbReference>
<dbReference type="InterPro" id="IPR000727">
    <property type="entry name" value="T_SNARE_dom"/>
</dbReference>
<dbReference type="Gene3D" id="1.20.58.70">
    <property type="match status" value="1"/>
</dbReference>
<keyword evidence="1" id="KW-0175">Coiled coil</keyword>
<sequence>MEGQPLLSQPSGTDLAEDVGRMGRNTLEIKQILEQVRTKKKLSYAQQQRLITLREETAMLDRKVKNTLSTSNGSDPKIRRMKSQYDGVHKGFVDMSKLSERVEREFYDHNEHTKPSSKRMSGMSANPMGGNPFSDGEMSQVQIMEEEEQQKHLQRQLHLQQPRQQQQMYRQQQEETWDLKEVTDLDAKLIQELNNDITEAEEELSVIADLMKDLGVEVKAQGEKMEVIEDQLYEAEEETTMAIQELERAPCCATCCCAQCCRSFFFCCKC</sequence>
<dbReference type="PROSITE" id="PS50192">
    <property type="entry name" value="T_SNARE"/>
    <property type="match status" value="1"/>
</dbReference>